<protein>
    <recommendedName>
        <fullName evidence="11">CFEM domain-containing protein</fullName>
    </recommendedName>
</protein>
<gene>
    <name evidence="12" type="ORF">B0H64DRAFT_219163</name>
</gene>
<evidence type="ECO:0000313" key="13">
    <source>
        <dbReference type="Proteomes" id="UP001278766"/>
    </source>
</evidence>
<keyword evidence="4" id="KW-0964">Secreted</keyword>
<dbReference type="EMBL" id="JAUEPN010000006">
    <property type="protein sequence ID" value="KAK3293738.1"/>
    <property type="molecule type" value="Genomic_DNA"/>
</dbReference>
<comment type="similarity">
    <text evidence="3">Belongs to the RBT5 family.</text>
</comment>
<comment type="caution">
    <text evidence="9">Lacks conserved residue(s) required for the propagation of feature annotation.</text>
</comment>
<keyword evidence="6 10" id="KW-0732">Signal</keyword>
<keyword evidence="8" id="KW-0449">Lipoprotein</keyword>
<keyword evidence="5" id="KW-0325">Glycoprotein</keyword>
<dbReference type="GO" id="GO:0005576">
    <property type="term" value="C:extracellular region"/>
    <property type="evidence" value="ECO:0007669"/>
    <property type="project" value="UniProtKB-SubCell"/>
</dbReference>
<sequence>MALFFTTLVLAVSAAARGITEAPSAITPVAKADCTLTSSIPACGIGCLVSAGSAAGCPDALDLACQCKAATEIRSLASSCVTSACGEEVGSTVESVADAICTLATGGLRLWLTEAPTGSETVYRQVKRGR</sequence>
<evidence type="ECO:0000256" key="7">
    <source>
        <dbReference type="ARBA" id="ARBA00023157"/>
    </source>
</evidence>
<evidence type="ECO:0000256" key="8">
    <source>
        <dbReference type="ARBA" id="ARBA00023288"/>
    </source>
</evidence>
<dbReference type="RefSeq" id="XP_062657252.1">
    <property type="nucleotide sequence ID" value="XM_062799554.1"/>
</dbReference>
<evidence type="ECO:0000256" key="4">
    <source>
        <dbReference type="ARBA" id="ARBA00022525"/>
    </source>
</evidence>
<evidence type="ECO:0000256" key="5">
    <source>
        <dbReference type="ARBA" id="ARBA00022622"/>
    </source>
</evidence>
<organism evidence="12 13">
    <name type="scientific">Chaetomium fimeti</name>
    <dbReference type="NCBI Taxonomy" id="1854472"/>
    <lineage>
        <taxon>Eukaryota</taxon>
        <taxon>Fungi</taxon>
        <taxon>Dikarya</taxon>
        <taxon>Ascomycota</taxon>
        <taxon>Pezizomycotina</taxon>
        <taxon>Sordariomycetes</taxon>
        <taxon>Sordariomycetidae</taxon>
        <taxon>Sordariales</taxon>
        <taxon>Chaetomiaceae</taxon>
        <taxon>Chaetomium</taxon>
    </lineage>
</organism>
<keyword evidence="5" id="KW-0336">GPI-anchor</keyword>
<keyword evidence="13" id="KW-1185">Reference proteome</keyword>
<feature type="domain" description="CFEM" evidence="11">
    <location>
        <begin position="15"/>
        <end position="128"/>
    </location>
</feature>
<evidence type="ECO:0000256" key="10">
    <source>
        <dbReference type="SAM" id="SignalP"/>
    </source>
</evidence>
<feature type="binding site" description="axial binding residue" evidence="9">
    <location>
        <position position="62"/>
    </location>
    <ligand>
        <name>heme</name>
        <dbReference type="ChEBI" id="CHEBI:30413"/>
    </ligand>
    <ligandPart>
        <name>Fe</name>
        <dbReference type="ChEBI" id="CHEBI:18248"/>
    </ligandPart>
</feature>
<proteinExistence type="inferred from homology"/>
<accession>A0AAE0HBY5</accession>
<dbReference type="Proteomes" id="UP001278766">
    <property type="component" value="Unassembled WGS sequence"/>
</dbReference>
<comment type="subcellular location">
    <subcellularLocation>
        <location evidence="1">Membrane</location>
        <topology evidence="1">Lipid-anchor</topology>
        <topology evidence="1">GPI-anchor</topology>
    </subcellularLocation>
    <subcellularLocation>
        <location evidence="2">Secreted</location>
    </subcellularLocation>
</comment>
<keyword evidence="5" id="KW-0472">Membrane</keyword>
<reference evidence="12" key="1">
    <citation type="journal article" date="2023" name="Mol. Phylogenet. Evol.">
        <title>Genome-scale phylogeny and comparative genomics of the fungal order Sordariales.</title>
        <authorList>
            <person name="Hensen N."/>
            <person name="Bonometti L."/>
            <person name="Westerberg I."/>
            <person name="Brannstrom I.O."/>
            <person name="Guillou S."/>
            <person name="Cros-Aarteil S."/>
            <person name="Calhoun S."/>
            <person name="Haridas S."/>
            <person name="Kuo A."/>
            <person name="Mondo S."/>
            <person name="Pangilinan J."/>
            <person name="Riley R."/>
            <person name="LaButti K."/>
            <person name="Andreopoulos B."/>
            <person name="Lipzen A."/>
            <person name="Chen C."/>
            <person name="Yan M."/>
            <person name="Daum C."/>
            <person name="Ng V."/>
            <person name="Clum A."/>
            <person name="Steindorff A."/>
            <person name="Ohm R.A."/>
            <person name="Martin F."/>
            <person name="Silar P."/>
            <person name="Natvig D.O."/>
            <person name="Lalanne C."/>
            <person name="Gautier V."/>
            <person name="Ament-Velasquez S.L."/>
            <person name="Kruys A."/>
            <person name="Hutchinson M.I."/>
            <person name="Powell A.J."/>
            <person name="Barry K."/>
            <person name="Miller A.N."/>
            <person name="Grigoriev I.V."/>
            <person name="Debuchy R."/>
            <person name="Gladieux P."/>
            <person name="Hiltunen Thoren M."/>
            <person name="Johannesson H."/>
        </authorList>
    </citation>
    <scope>NUCLEOTIDE SEQUENCE</scope>
    <source>
        <strain evidence="12">CBS 168.71</strain>
    </source>
</reference>
<name>A0AAE0HBY5_9PEZI</name>
<feature type="chain" id="PRO_5042076715" description="CFEM domain-containing protein" evidence="10">
    <location>
        <begin position="17"/>
        <end position="130"/>
    </location>
</feature>
<dbReference type="GO" id="GO:0046872">
    <property type="term" value="F:metal ion binding"/>
    <property type="evidence" value="ECO:0007669"/>
    <property type="project" value="UniProtKB-UniRule"/>
</dbReference>
<evidence type="ECO:0000256" key="9">
    <source>
        <dbReference type="PROSITE-ProRule" id="PRU01356"/>
    </source>
</evidence>
<keyword evidence="9" id="KW-0408">Iron</keyword>
<keyword evidence="9" id="KW-0349">Heme</keyword>
<evidence type="ECO:0000313" key="12">
    <source>
        <dbReference type="EMBL" id="KAK3293738.1"/>
    </source>
</evidence>
<dbReference type="GeneID" id="87836502"/>
<evidence type="ECO:0000256" key="6">
    <source>
        <dbReference type="ARBA" id="ARBA00022729"/>
    </source>
</evidence>
<dbReference type="GO" id="GO:0098552">
    <property type="term" value="C:side of membrane"/>
    <property type="evidence" value="ECO:0007669"/>
    <property type="project" value="UniProtKB-KW"/>
</dbReference>
<feature type="signal peptide" evidence="10">
    <location>
        <begin position="1"/>
        <end position="16"/>
    </location>
</feature>
<dbReference type="InterPro" id="IPR008427">
    <property type="entry name" value="Extracellular_membr_CFEM_dom"/>
</dbReference>
<evidence type="ECO:0000256" key="3">
    <source>
        <dbReference type="ARBA" id="ARBA00010031"/>
    </source>
</evidence>
<reference evidence="12" key="2">
    <citation type="submission" date="2023-06" db="EMBL/GenBank/DDBJ databases">
        <authorList>
            <consortium name="Lawrence Berkeley National Laboratory"/>
            <person name="Haridas S."/>
            <person name="Hensen N."/>
            <person name="Bonometti L."/>
            <person name="Westerberg I."/>
            <person name="Brannstrom I.O."/>
            <person name="Guillou S."/>
            <person name="Cros-Aarteil S."/>
            <person name="Calhoun S."/>
            <person name="Kuo A."/>
            <person name="Mondo S."/>
            <person name="Pangilinan J."/>
            <person name="Riley R."/>
            <person name="Labutti K."/>
            <person name="Andreopoulos B."/>
            <person name="Lipzen A."/>
            <person name="Chen C."/>
            <person name="Yanf M."/>
            <person name="Daum C."/>
            <person name="Ng V."/>
            <person name="Clum A."/>
            <person name="Steindorff A."/>
            <person name="Ohm R."/>
            <person name="Martin F."/>
            <person name="Silar P."/>
            <person name="Natvig D."/>
            <person name="Lalanne C."/>
            <person name="Gautier V."/>
            <person name="Ament-Velasquez S.L."/>
            <person name="Kruys A."/>
            <person name="Hutchinson M.I."/>
            <person name="Powell A.J."/>
            <person name="Barry K."/>
            <person name="Miller A.N."/>
            <person name="Grigoriev I.V."/>
            <person name="Debuchy R."/>
            <person name="Gladieux P."/>
            <person name="Thoren M.H."/>
            <person name="Johannesson H."/>
        </authorList>
    </citation>
    <scope>NUCLEOTIDE SEQUENCE</scope>
    <source>
        <strain evidence="12">CBS 168.71</strain>
    </source>
</reference>
<dbReference type="PROSITE" id="PS52012">
    <property type="entry name" value="CFEM"/>
    <property type="match status" value="1"/>
</dbReference>
<evidence type="ECO:0000259" key="11">
    <source>
        <dbReference type="PROSITE" id="PS52012"/>
    </source>
</evidence>
<dbReference type="AlphaFoldDB" id="A0AAE0HBY5"/>
<comment type="caution">
    <text evidence="12">The sequence shown here is derived from an EMBL/GenBank/DDBJ whole genome shotgun (WGS) entry which is preliminary data.</text>
</comment>
<keyword evidence="7" id="KW-1015">Disulfide bond</keyword>
<keyword evidence="9" id="KW-0479">Metal-binding</keyword>
<dbReference type="Pfam" id="PF05730">
    <property type="entry name" value="CFEM"/>
    <property type="match status" value="1"/>
</dbReference>
<evidence type="ECO:0000256" key="2">
    <source>
        <dbReference type="ARBA" id="ARBA00004613"/>
    </source>
</evidence>
<evidence type="ECO:0000256" key="1">
    <source>
        <dbReference type="ARBA" id="ARBA00004589"/>
    </source>
</evidence>